<dbReference type="Proteomes" id="UP000007963">
    <property type="component" value="Unassembled WGS sequence"/>
</dbReference>
<dbReference type="VEuPathDB" id="FungiDB:ATEG_05243"/>
<gene>
    <name evidence="1" type="ORF">ATEG_05243</name>
</gene>
<reference evidence="2" key="1">
    <citation type="submission" date="2005-09" db="EMBL/GenBank/DDBJ databases">
        <title>Annotation of the Aspergillus terreus NIH2624 genome.</title>
        <authorList>
            <person name="Birren B.W."/>
            <person name="Lander E.S."/>
            <person name="Galagan J.E."/>
            <person name="Nusbaum C."/>
            <person name="Devon K."/>
            <person name="Henn M."/>
            <person name="Ma L.-J."/>
            <person name="Jaffe D.B."/>
            <person name="Butler J."/>
            <person name="Alvarez P."/>
            <person name="Gnerre S."/>
            <person name="Grabherr M."/>
            <person name="Kleber M."/>
            <person name="Mauceli E.W."/>
            <person name="Brockman W."/>
            <person name="Rounsley S."/>
            <person name="Young S.K."/>
            <person name="LaButti K."/>
            <person name="Pushparaj V."/>
            <person name="DeCaprio D."/>
            <person name="Crawford M."/>
            <person name="Koehrsen M."/>
            <person name="Engels R."/>
            <person name="Montgomery P."/>
            <person name="Pearson M."/>
            <person name="Howarth C."/>
            <person name="Larson L."/>
            <person name="Luoma S."/>
            <person name="White J."/>
            <person name="Alvarado L."/>
            <person name="Kodira C.D."/>
            <person name="Zeng Q."/>
            <person name="Oleary S."/>
            <person name="Yandava C."/>
            <person name="Denning D.W."/>
            <person name="Nierman W.C."/>
            <person name="Milne T."/>
            <person name="Madden K."/>
        </authorList>
    </citation>
    <scope>NUCLEOTIDE SEQUENCE [LARGE SCALE GENOMIC DNA]</scope>
    <source>
        <strain evidence="2">NIH 2624 / FGSC A1156</strain>
    </source>
</reference>
<evidence type="ECO:0000313" key="1">
    <source>
        <dbReference type="EMBL" id="EAU34312.1"/>
    </source>
</evidence>
<accession>Q0CM41</accession>
<dbReference type="EMBL" id="CH476600">
    <property type="protein sequence ID" value="EAU34312.1"/>
    <property type="molecule type" value="Genomic_DNA"/>
</dbReference>
<dbReference type="AlphaFoldDB" id="Q0CM41"/>
<dbReference type="RefSeq" id="XP_001214421.1">
    <property type="nucleotide sequence ID" value="XM_001214421.1"/>
</dbReference>
<sequence>MPMNDTPRNCPVLGRKEKLVVVNRTEGQAMLQTSRWQTFNDRWTRQNGSQPAIACRRPHLQPTRTQWRVPRRSIRSLSAVMVLQPAGYIVLHFSDSHNVITEGKGSEIMLEDK</sequence>
<evidence type="ECO:0000313" key="2">
    <source>
        <dbReference type="Proteomes" id="UP000007963"/>
    </source>
</evidence>
<proteinExistence type="predicted"/>
<name>Q0CM41_ASPTN</name>
<protein>
    <submittedName>
        <fullName evidence="1">Uncharacterized protein</fullName>
    </submittedName>
</protein>
<organism evidence="1 2">
    <name type="scientific">Aspergillus terreus (strain NIH 2624 / FGSC A1156)</name>
    <dbReference type="NCBI Taxonomy" id="341663"/>
    <lineage>
        <taxon>Eukaryota</taxon>
        <taxon>Fungi</taxon>
        <taxon>Dikarya</taxon>
        <taxon>Ascomycota</taxon>
        <taxon>Pezizomycotina</taxon>
        <taxon>Eurotiomycetes</taxon>
        <taxon>Eurotiomycetidae</taxon>
        <taxon>Eurotiales</taxon>
        <taxon>Aspergillaceae</taxon>
        <taxon>Aspergillus</taxon>
        <taxon>Aspergillus subgen. Circumdati</taxon>
    </lineage>
</organism>
<dbReference type="GeneID" id="4320923"/>
<dbReference type="HOGENOM" id="CLU_2133026_0_0_1"/>